<evidence type="ECO:0000313" key="3">
    <source>
        <dbReference type="Proteomes" id="UP000826462"/>
    </source>
</evidence>
<keyword evidence="1" id="KW-0175">Coiled coil</keyword>
<dbReference type="GO" id="GO:0032259">
    <property type="term" value="P:methylation"/>
    <property type="evidence" value="ECO:0007669"/>
    <property type="project" value="UniProtKB-KW"/>
</dbReference>
<dbReference type="Proteomes" id="UP000826462">
    <property type="component" value="Chromosome 1"/>
</dbReference>
<dbReference type="GO" id="GO:0008168">
    <property type="term" value="F:methyltransferase activity"/>
    <property type="evidence" value="ECO:0007669"/>
    <property type="project" value="UniProtKB-KW"/>
</dbReference>
<dbReference type="Gene3D" id="3.40.50.150">
    <property type="entry name" value="Vaccinia Virus protein VP39"/>
    <property type="match status" value="1"/>
</dbReference>
<name>A0ABX8UG55_9BURK</name>
<feature type="coiled-coil region" evidence="1">
    <location>
        <begin position="333"/>
        <end position="360"/>
    </location>
</feature>
<dbReference type="InterPro" id="IPR029063">
    <property type="entry name" value="SAM-dependent_MTases_sf"/>
</dbReference>
<dbReference type="PANTHER" id="PTHR43861">
    <property type="entry name" value="TRANS-ACONITATE 2-METHYLTRANSFERASE-RELATED"/>
    <property type="match status" value="1"/>
</dbReference>
<dbReference type="SUPFAM" id="SSF53335">
    <property type="entry name" value="S-adenosyl-L-methionine-dependent methyltransferases"/>
    <property type="match status" value="1"/>
</dbReference>
<sequence length="392" mass="44573">MQDDDADFYGKNYWLERQRDHGTADIFTRARNDLTERNLYWLKALLKYRLPPAKVLELGCSHGSFVALMRHAGFDASGVEMSPWVVEFGQQTFGVPVSIGPVETLDMPAGSVDVLVAMDVLEHLPDPAKTMARCLELLKPDGLLLIQTPQFKDGSQYETLVKEGDRFLEMLIPEEHIYLFSQKSVAQFFGQLGASYLAFERAIFDHYDMFLVVSKNPLQTHSREDGEAALQASPSGRIATALLDLRERELDSLADRIARGEQIETLTRLVHESESDRAARGEQIATLTDMVKLAHAQMSERDIQLQVRQAELASRDRQLAARDTQLAARDTQLAARESQLAEQHKQVEEKEREISSLLSDVRGLFRHPAFRWIAKLGRWREAEKLEKRIEEP</sequence>
<proteinExistence type="predicted"/>
<keyword evidence="2" id="KW-0489">Methyltransferase</keyword>
<accession>A0ABX8UG55</accession>
<keyword evidence="3" id="KW-1185">Reference proteome</keyword>
<reference evidence="2 3" key="1">
    <citation type="submission" date="2021-07" db="EMBL/GenBank/DDBJ databases">
        <title>Paraburkholderia edwinii protects Aspergillus sp. from phenazines by acting as a toxin sponge.</title>
        <authorList>
            <person name="Dahlstrom K.M."/>
            <person name="Newman D.K."/>
        </authorList>
    </citation>
    <scope>NUCLEOTIDE SEQUENCE [LARGE SCALE GENOMIC DNA]</scope>
    <source>
        <strain evidence="2 3">Pe01</strain>
    </source>
</reference>
<protein>
    <submittedName>
        <fullName evidence="2">Methyltransferase domain-containing protein</fullName>
    </submittedName>
</protein>
<keyword evidence="2" id="KW-0808">Transferase</keyword>
<evidence type="ECO:0000256" key="1">
    <source>
        <dbReference type="SAM" id="Coils"/>
    </source>
</evidence>
<evidence type="ECO:0000313" key="2">
    <source>
        <dbReference type="EMBL" id="QYD67851.1"/>
    </source>
</evidence>
<gene>
    <name evidence="2" type="ORF">KZJ38_16200</name>
</gene>
<dbReference type="EMBL" id="CP080095">
    <property type="protein sequence ID" value="QYD67851.1"/>
    <property type="molecule type" value="Genomic_DNA"/>
</dbReference>
<dbReference type="RefSeq" id="WP_219797158.1">
    <property type="nucleotide sequence ID" value="NZ_CP080095.1"/>
</dbReference>
<dbReference type="Pfam" id="PF13489">
    <property type="entry name" value="Methyltransf_23"/>
    <property type="match status" value="1"/>
</dbReference>
<dbReference type="CDD" id="cd02440">
    <property type="entry name" value="AdoMet_MTases"/>
    <property type="match status" value="1"/>
</dbReference>
<organism evidence="2 3">
    <name type="scientific">Paraburkholderia edwinii</name>
    <dbReference type="NCBI Taxonomy" id="2861782"/>
    <lineage>
        <taxon>Bacteria</taxon>
        <taxon>Pseudomonadati</taxon>
        <taxon>Pseudomonadota</taxon>
        <taxon>Betaproteobacteria</taxon>
        <taxon>Burkholderiales</taxon>
        <taxon>Burkholderiaceae</taxon>
        <taxon>Paraburkholderia</taxon>
    </lineage>
</organism>